<name>A0A0E0A8E2_9ORYZ</name>
<evidence type="ECO:0000313" key="1">
    <source>
        <dbReference type="EnsemblPlants" id="OGLUM06G12490.1"/>
    </source>
</evidence>
<organism evidence="1">
    <name type="scientific">Oryza glumipatula</name>
    <dbReference type="NCBI Taxonomy" id="40148"/>
    <lineage>
        <taxon>Eukaryota</taxon>
        <taxon>Viridiplantae</taxon>
        <taxon>Streptophyta</taxon>
        <taxon>Embryophyta</taxon>
        <taxon>Tracheophyta</taxon>
        <taxon>Spermatophyta</taxon>
        <taxon>Magnoliopsida</taxon>
        <taxon>Liliopsida</taxon>
        <taxon>Poales</taxon>
        <taxon>Poaceae</taxon>
        <taxon>BOP clade</taxon>
        <taxon>Oryzoideae</taxon>
        <taxon>Oryzeae</taxon>
        <taxon>Oryzinae</taxon>
        <taxon>Oryza</taxon>
    </lineage>
</organism>
<dbReference type="Gramene" id="OGLUM06G12490.1">
    <property type="protein sequence ID" value="OGLUM06G12490.1"/>
    <property type="gene ID" value="OGLUM06G12490"/>
</dbReference>
<accession>A0A0E0A8E2</accession>
<protein>
    <submittedName>
        <fullName evidence="1">Uncharacterized protein</fullName>
    </submittedName>
</protein>
<dbReference type="AlphaFoldDB" id="A0A0E0A8E2"/>
<reference evidence="1" key="2">
    <citation type="submission" date="2018-05" db="EMBL/GenBank/DDBJ databases">
        <title>OgluRS3 (Oryza glumaepatula Reference Sequence Version 3).</title>
        <authorList>
            <person name="Zhang J."/>
            <person name="Kudrna D."/>
            <person name="Lee S."/>
            <person name="Talag J."/>
            <person name="Welchert J."/>
            <person name="Wing R.A."/>
        </authorList>
    </citation>
    <scope>NUCLEOTIDE SEQUENCE [LARGE SCALE GENOMIC DNA]</scope>
</reference>
<dbReference type="HOGENOM" id="CLU_2889485_0_0_1"/>
<evidence type="ECO:0000313" key="2">
    <source>
        <dbReference type="Proteomes" id="UP000026961"/>
    </source>
</evidence>
<keyword evidence="2" id="KW-1185">Reference proteome</keyword>
<dbReference type="Proteomes" id="UP000026961">
    <property type="component" value="Chromosome 6"/>
</dbReference>
<reference evidence="1" key="1">
    <citation type="submission" date="2015-04" db="UniProtKB">
        <authorList>
            <consortium name="EnsemblPlants"/>
        </authorList>
    </citation>
    <scope>IDENTIFICATION</scope>
</reference>
<sequence length="63" mass="6567">MDSPARCPASVFCQTPPGGLNPAAYVTVATIMASSKSWGAMTERRCLKASMTLCQAGSNTVKN</sequence>
<proteinExistence type="predicted"/>
<dbReference type="EnsemblPlants" id="OGLUM06G12490.1">
    <property type="protein sequence ID" value="OGLUM06G12490.1"/>
    <property type="gene ID" value="OGLUM06G12490"/>
</dbReference>